<proteinExistence type="predicted"/>
<sequence length="221" mass="25674">MEKFDIIICVTIDGSDEKPCYYVPCMVKSKPEYDIYEMFNVTNDTCKKSTWLCFKFRFLPPHLINHLIAALSRKYRVAEVASTKQDKKQIALFSGTAVFELQKTPKLRKLLVMKCPNAIQIQVLQFGKQIEGGLYKYIADFMTEEIIKIISTRFKMSNVKFEKKWECGQTKPESVTGSNDFCEDQDTKYYCETCKIAHEFTGEWSDLQHGTLDVSKRFICI</sequence>
<protein>
    <submittedName>
        <fullName evidence="1">Uncharacterized protein</fullName>
    </submittedName>
</protein>
<reference evidence="1" key="1">
    <citation type="submission" date="2021-03" db="EMBL/GenBank/DDBJ databases">
        <authorList>
            <person name="Bekaert M."/>
        </authorList>
    </citation>
    <scope>NUCLEOTIDE SEQUENCE</scope>
</reference>
<keyword evidence="2" id="KW-1185">Reference proteome</keyword>
<accession>A0A8S3Q4L7</accession>
<gene>
    <name evidence="1" type="ORF">MEDL_5493</name>
</gene>
<dbReference type="EMBL" id="CAJPWZ010000317">
    <property type="protein sequence ID" value="CAG2190175.1"/>
    <property type="molecule type" value="Genomic_DNA"/>
</dbReference>
<dbReference type="Proteomes" id="UP000683360">
    <property type="component" value="Unassembled WGS sequence"/>
</dbReference>
<comment type="caution">
    <text evidence="1">The sequence shown here is derived from an EMBL/GenBank/DDBJ whole genome shotgun (WGS) entry which is preliminary data.</text>
</comment>
<evidence type="ECO:0000313" key="2">
    <source>
        <dbReference type="Proteomes" id="UP000683360"/>
    </source>
</evidence>
<evidence type="ECO:0000313" key="1">
    <source>
        <dbReference type="EMBL" id="CAG2190175.1"/>
    </source>
</evidence>
<organism evidence="1 2">
    <name type="scientific">Mytilus edulis</name>
    <name type="common">Blue mussel</name>
    <dbReference type="NCBI Taxonomy" id="6550"/>
    <lineage>
        <taxon>Eukaryota</taxon>
        <taxon>Metazoa</taxon>
        <taxon>Spiralia</taxon>
        <taxon>Lophotrochozoa</taxon>
        <taxon>Mollusca</taxon>
        <taxon>Bivalvia</taxon>
        <taxon>Autobranchia</taxon>
        <taxon>Pteriomorphia</taxon>
        <taxon>Mytilida</taxon>
        <taxon>Mytiloidea</taxon>
        <taxon>Mytilidae</taxon>
        <taxon>Mytilinae</taxon>
        <taxon>Mytilus</taxon>
    </lineage>
</organism>
<name>A0A8S3Q4L7_MYTED</name>
<dbReference type="OrthoDB" id="10366664at2759"/>
<dbReference type="AlphaFoldDB" id="A0A8S3Q4L7"/>